<evidence type="ECO:0000259" key="2">
    <source>
        <dbReference type="Pfam" id="PF05233"/>
    </source>
</evidence>
<feature type="compositionally biased region" description="Pro residues" evidence="1">
    <location>
        <begin position="186"/>
        <end position="200"/>
    </location>
</feature>
<comment type="caution">
    <text evidence="4">The sequence shown here is derived from an EMBL/GenBank/DDBJ whole genome shotgun (WGS) entry which is preliminary data.</text>
</comment>
<evidence type="ECO:0000256" key="1">
    <source>
        <dbReference type="SAM" id="MobiDB-lite"/>
    </source>
</evidence>
<dbReference type="EMBL" id="JAHZUY010000068">
    <property type="protein sequence ID" value="MBW8271080.1"/>
    <property type="molecule type" value="Genomic_DNA"/>
</dbReference>
<sequence>MAQSGSQRSTIRGAHAPEEAGGAGGPEGGARDQARAAPVVVKKYANRRLYNTEASSYVTLEDLARMVRQGREFVVYDAKSGEDITRSVLTQIIVEEESKGQNLLPTAFLRQLIAFYGDSLQSLVPRYLEFAMAGFARQQEQMRRAMEQTMGGFGLPFPSPPFPSIEEMGKQNMAMLERAMSLFSPFRPPPAEGAPRPQEPPAARREEGESVESLKAEVESLRRQLAELRAARTGAKESP</sequence>
<accession>A0ABS7F637</accession>
<feature type="domain" description="PHA accumulation regulator DNA-binding N-terminal" evidence="3">
    <location>
        <begin position="40"/>
        <end position="100"/>
    </location>
</feature>
<reference evidence="4 5" key="1">
    <citation type="submission" date="2021-08" db="EMBL/GenBank/DDBJ databases">
        <title>Caldovatus sediminis gen. nov., sp. nov., a moderately thermophilic bacterium isolated from a hot spring.</title>
        <authorList>
            <person name="Hu C.-J."/>
            <person name="Li W.-J."/>
            <person name="Xian W.-D."/>
        </authorList>
    </citation>
    <scope>NUCLEOTIDE SEQUENCE [LARGE SCALE GENOMIC DNA]</scope>
    <source>
        <strain evidence="4 5">SYSU G05006</strain>
    </source>
</reference>
<feature type="domain" description="PHB accumulation regulatory" evidence="2">
    <location>
        <begin position="104"/>
        <end position="143"/>
    </location>
</feature>
<organism evidence="4 5">
    <name type="scientific">Caldovatus aquaticus</name>
    <dbReference type="NCBI Taxonomy" id="2865671"/>
    <lineage>
        <taxon>Bacteria</taxon>
        <taxon>Pseudomonadati</taxon>
        <taxon>Pseudomonadota</taxon>
        <taxon>Alphaproteobacteria</taxon>
        <taxon>Acetobacterales</taxon>
        <taxon>Roseomonadaceae</taxon>
        <taxon>Caldovatus</taxon>
    </lineage>
</organism>
<feature type="region of interest" description="Disordered" evidence="1">
    <location>
        <begin position="1"/>
        <end position="33"/>
    </location>
</feature>
<protein>
    <submittedName>
        <fullName evidence="4">Polyhydroxyalkanoate synthesis repressor PhaR</fullName>
    </submittedName>
</protein>
<dbReference type="Pfam" id="PF05233">
    <property type="entry name" value="PHB_acc"/>
    <property type="match status" value="1"/>
</dbReference>
<evidence type="ECO:0000313" key="4">
    <source>
        <dbReference type="EMBL" id="MBW8271080.1"/>
    </source>
</evidence>
<dbReference type="InterPro" id="IPR007897">
    <property type="entry name" value="PHB_accumulat"/>
</dbReference>
<feature type="region of interest" description="Disordered" evidence="1">
    <location>
        <begin position="184"/>
        <end position="218"/>
    </location>
</feature>
<dbReference type="RefSeq" id="WP_220118860.1">
    <property type="nucleotide sequence ID" value="NZ_JAHZUY010000068.1"/>
</dbReference>
<evidence type="ECO:0000313" key="5">
    <source>
        <dbReference type="Proteomes" id="UP001519924"/>
    </source>
</evidence>
<gene>
    <name evidence="4" type="primary">phaR</name>
    <name evidence="4" type="ORF">K1J50_16470</name>
</gene>
<evidence type="ECO:0000259" key="3">
    <source>
        <dbReference type="Pfam" id="PF07879"/>
    </source>
</evidence>
<dbReference type="InterPro" id="IPR012909">
    <property type="entry name" value="PHA_DNA-bd_N"/>
</dbReference>
<feature type="compositionally biased region" description="Basic and acidic residues" evidence="1">
    <location>
        <begin position="202"/>
        <end position="218"/>
    </location>
</feature>
<keyword evidence="5" id="KW-1185">Reference proteome</keyword>
<dbReference type="Proteomes" id="UP001519924">
    <property type="component" value="Unassembled WGS sequence"/>
</dbReference>
<dbReference type="NCBIfam" id="TIGR01848">
    <property type="entry name" value="PHA_reg_PhaR"/>
    <property type="match status" value="1"/>
</dbReference>
<feature type="compositionally biased region" description="Polar residues" evidence="1">
    <location>
        <begin position="1"/>
        <end position="10"/>
    </location>
</feature>
<proteinExistence type="predicted"/>
<dbReference type="Pfam" id="PF07879">
    <property type="entry name" value="PHB_acc_N"/>
    <property type="match status" value="1"/>
</dbReference>
<dbReference type="InterPro" id="IPR010134">
    <property type="entry name" value="PHA_reg_PhaR"/>
</dbReference>
<name>A0ABS7F637_9PROT</name>